<dbReference type="RefSeq" id="WP_263843335.1">
    <property type="nucleotide sequence ID" value="NZ_JALIEB010000003.1"/>
</dbReference>
<dbReference type="Pfam" id="PF01494">
    <property type="entry name" value="FAD_binding_3"/>
    <property type="match status" value="1"/>
</dbReference>
<keyword evidence="2 4" id="KW-0503">Monooxygenase</keyword>
<dbReference type="Gene3D" id="3.50.50.60">
    <property type="entry name" value="FAD/NAD(P)-binding domain"/>
    <property type="match status" value="1"/>
</dbReference>
<dbReference type="EMBL" id="JALIEB010000003">
    <property type="protein sequence ID" value="MCV3271015.1"/>
    <property type="molecule type" value="Genomic_DNA"/>
</dbReference>
<gene>
    <name evidence="4" type="ORF">MUB52_06200</name>
</gene>
<dbReference type="InterPro" id="IPR002938">
    <property type="entry name" value="FAD-bd"/>
</dbReference>
<dbReference type="SUPFAM" id="SSF51905">
    <property type="entry name" value="FAD/NAD(P)-binding domain"/>
    <property type="match status" value="1"/>
</dbReference>
<reference evidence="4 5" key="1">
    <citation type="submission" date="2022-04" db="EMBL/GenBank/DDBJ databases">
        <title>Roseobacter sp. WL0113 is a bacterium isolated from neritic sediment.</title>
        <authorList>
            <person name="Wang L."/>
            <person name="He W."/>
            <person name="Zhang D.-F."/>
        </authorList>
    </citation>
    <scope>NUCLEOTIDE SEQUENCE [LARGE SCALE GENOMIC DNA]</scope>
    <source>
        <strain evidence="4 5">WL0113</strain>
    </source>
</reference>
<dbReference type="PANTHER" id="PTHR13789">
    <property type="entry name" value="MONOOXYGENASE"/>
    <property type="match status" value="1"/>
</dbReference>
<dbReference type="Proteomes" id="UP001208690">
    <property type="component" value="Unassembled WGS sequence"/>
</dbReference>
<dbReference type="PRINTS" id="PR00420">
    <property type="entry name" value="RNGMNOXGNASE"/>
</dbReference>
<dbReference type="InterPro" id="IPR050493">
    <property type="entry name" value="FAD-dep_Monooxygenase_BioMet"/>
</dbReference>
<dbReference type="PANTHER" id="PTHR13789:SF309">
    <property type="entry name" value="PUTATIVE (AFU_ORTHOLOGUE AFUA_6G14510)-RELATED"/>
    <property type="match status" value="1"/>
</dbReference>
<keyword evidence="5" id="KW-1185">Reference proteome</keyword>
<evidence type="ECO:0000313" key="4">
    <source>
        <dbReference type="EMBL" id="MCV3271015.1"/>
    </source>
</evidence>
<keyword evidence="1" id="KW-0560">Oxidoreductase</keyword>
<feature type="domain" description="FAD-binding" evidence="3">
    <location>
        <begin position="5"/>
        <end position="333"/>
    </location>
</feature>
<evidence type="ECO:0000313" key="5">
    <source>
        <dbReference type="Proteomes" id="UP001208690"/>
    </source>
</evidence>
<accession>A0ABT3BBS8</accession>
<dbReference type="GO" id="GO:0004497">
    <property type="term" value="F:monooxygenase activity"/>
    <property type="evidence" value="ECO:0007669"/>
    <property type="project" value="UniProtKB-KW"/>
</dbReference>
<sequence>MIGTAIVVGGGIGGLACATALARRGVAVTLYERAPEIREVGAGLQVSPNGLAVLRALGLETALLDRGAVAAEAVVLADYKAGREVARLDLRRLRDQTYLFVHRHDLVSVLAQAARDAGVALQLGQAVTAIAPGATPRLTRASGEDADAEVIICADGIHSVGRPAVSPGSRAAFTGQVAWRATVPARDPAPEVRVSMGPGRHVVSYPLRGGSMMNLVAVEEREAWADEGWHHEDDPDVLRDVFADFGGPVADLLAKVQQVSRWGLFRHPVAERWMHGNVALLGDAAHPTLPFLAQGANLALEDAWVLAACLAAGTAAEQYQSVRRTRAVKVIDAASTNAWKYHLRHGPVRQLAHLGLSLGSRIAPGLMMRQFDWVYGHDVTAR</sequence>
<name>A0ABT3BBS8_9RHOB</name>
<organism evidence="4 5">
    <name type="scientific">Roseobacter sinensis</name>
    <dbReference type="NCBI Taxonomy" id="2931391"/>
    <lineage>
        <taxon>Bacteria</taxon>
        <taxon>Pseudomonadati</taxon>
        <taxon>Pseudomonadota</taxon>
        <taxon>Alphaproteobacteria</taxon>
        <taxon>Rhodobacterales</taxon>
        <taxon>Roseobacteraceae</taxon>
        <taxon>Roseobacter</taxon>
    </lineage>
</organism>
<comment type="caution">
    <text evidence="4">The sequence shown here is derived from an EMBL/GenBank/DDBJ whole genome shotgun (WGS) entry which is preliminary data.</text>
</comment>
<dbReference type="SUPFAM" id="SSF54373">
    <property type="entry name" value="FAD-linked reductases, C-terminal domain"/>
    <property type="match status" value="1"/>
</dbReference>
<dbReference type="InterPro" id="IPR036188">
    <property type="entry name" value="FAD/NAD-bd_sf"/>
</dbReference>
<evidence type="ECO:0000259" key="3">
    <source>
        <dbReference type="Pfam" id="PF01494"/>
    </source>
</evidence>
<protein>
    <submittedName>
        <fullName evidence="4">FAD-dependent monooxygenase</fullName>
    </submittedName>
</protein>
<proteinExistence type="predicted"/>
<evidence type="ECO:0000256" key="2">
    <source>
        <dbReference type="ARBA" id="ARBA00023033"/>
    </source>
</evidence>
<evidence type="ECO:0000256" key="1">
    <source>
        <dbReference type="ARBA" id="ARBA00023002"/>
    </source>
</evidence>